<organism evidence="2">
    <name type="scientific">Micrurus paraensis</name>
    <dbReference type="NCBI Taxonomy" id="1970185"/>
    <lineage>
        <taxon>Eukaryota</taxon>
        <taxon>Metazoa</taxon>
        <taxon>Chordata</taxon>
        <taxon>Craniata</taxon>
        <taxon>Vertebrata</taxon>
        <taxon>Euteleostomi</taxon>
        <taxon>Lepidosauria</taxon>
        <taxon>Squamata</taxon>
        <taxon>Bifurcata</taxon>
        <taxon>Unidentata</taxon>
        <taxon>Episquamata</taxon>
        <taxon>Toxicofera</taxon>
        <taxon>Serpentes</taxon>
        <taxon>Colubroidea</taxon>
        <taxon>Elapidae</taxon>
        <taxon>Elapinae</taxon>
        <taxon>Micrurus</taxon>
    </lineage>
</organism>
<sequence length="350" mass="39516">MLESVSERLERSSMEETSSNTIEKEKISMEPGRNEDEVFTKNISDAKQSHTEKGENELALQHEVEEAKKSENADQNVIVNKDTIAQKEEKEINTVLSIINVKPDLKTEKENALSNESSDENRNNISLEIEASCAEIRETISKEIDMQEEKQSSIVIQENKAMEEISTEKSKAIKELQGNEKCEGDVLKGIENQKYETNANTEMTDIEESFDKQQKPMKEEISCAQEGDIATKVQITDSIKVTESSQQPTKCTSEDAQGQITSEPTFIQNDLNIDQQQIMGDYDDSNQRSTSKEIEVNISKKMEVMKQKAGSDDAIHAEKQKTAEEINTKDEVYVAQPGDKLEIKAEEKHK</sequence>
<reference evidence="2" key="1">
    <citation type="submission" date="2017-07" db="EMBL/GenBank/DDBJ databases">
        <authorList>
            <person name="Mikheyev A."/>
            <person name="Grau M."/>
        </authorList>
    </citation>
    <scope>NUCLEOTIDE SEQUENCE</scope>
    <source>
        <tissue evidence="2">Venom_gland</tissue>
    </source>
</reference>
<dbReference type="AlphaFoldDB" id="A0A2D4JXF5"/>
<protein>
    <submittedName>
        <fullName evidence="2">Uncharacterized protein</fullName>
    </submittedName>
</protein>
<feature type="region of interest" description="Disordered" evidence="1">
    <location>
        <begin position="105"/>
        <end position="125"/>
    </location>
</feature>
<reference evidence="2" key="2">
    <citation type="submission" date="2017-11" db="EMBL/GenBank/DDBJ databases">
        <title>Coralsnake Venomics: Analyses of Venom Gland Transcriptomes and Proteomes of Six Brazilian Taxa.</title>
        <authorList>
            <person name="Aird S.D."/>
            <person name="Jorge da Silva N."/>
            <person name="Qiu L."/>
            <person name="Villar-Briones A."/>
            <person name="Aparecida-Saddi V."/>
            <person name="Campos-Telles M.P."/>
            <person name="Grau M."/>
            <person name="Mikheyev A.S."/>
        </authorList>
    </citation>
    <scope>NUCLEOTIDE SEQUENCE</scope>
    <source>
        <tissue evidence="2">Venom_gland</tissue>
    </source>
</reference>
<feature type="region of interest" description="Disordered" evidence="1">
    <location>
        <begin position="198"/>
        <end position="217"/>
    </location>
</feature>
<accession>A0A2D4JXF5</accession>
<feature type="compositionally biased region" description="Basic and acidic residues" evidence="1">
    <location>
        <begin position="22"/>
        <end position="39"/>
    </location>
</feature>
<evidence type="ECO:0000256" key="1">
    <source>
        <dbReference type="SAM" id="MobiDB-lite"/>
    </source>
</evidence>
<feature type="compositionally biased region" description="Basic and acidic residues" evidence="1">
    <location>
        <begin position="1"/>
        <end position="14"/>
    </location>
</feature>
<feature type="region of interest" description="Disordered" evidence="1">
    <location>
        <begin position="1"/>
        <end position="56"/>
    </location>
</feature>
<feature type="compositionally biased region" description="Basic and acidic residues" evidence="1">
    <location>
        <begin position="47"/>
        <end position="56"/>
    </location>
</feature>
<name>A0A2D4JXF5_9SAUR</name>
<proteinExistence type="predicted"/>
<evidence type="ECO:0000313" key="2">
    <source>
        <dbReference type="EMBL" id="LAB01153.1"/>
    </source>
</evidence>
<feature type="region of interest" description="Disordered" evidence="1">
    <location>
        <begin position="241"/>
        <end position="260"/>
    </location>
</feature>
<dbReference type="EMBL" id="IACL01024784">
    <property type="protein sequence ID" value="LAB01153.1"/>
    <property type="molecule type" value="Transcribed_RNA"/>
</dbReference>